<keyword evidence="2" id="KW-0285">Flavoprotein</keyword>
<evidence type="ECO:0000256" key="1">
    <source>
        <dbReference type="ARBA" id="ARBA00005855"/>
    </source>
</evidence>
<accession>A0AAD8Y523</accession>
<protein>
    <submittedName>
        <fullName evidence="8">Carotenoid/retinoid oxidoreductase family protein</fullName>
    </submittedName>
</protein>
<dbReference type="InterPro" id="IPR052206">
    <property type="entry name" value="Retinol_saturase"/>
</dbReference>
<evidence type="ECO:0000256" key="5">
    <source>
        <dbReference type="ARBA" id="ARBA00022857"/>
    </source>
</evidence>
<evidence type="ECO:0000256" key="3">
    <source>
        <dbReference type="ARBA" id="ARBA00022729"/>
    </source>
</evidence>
<comment type="caution">
    <text evidence="8">The sequence shown here is derived from an EMBL/GenBank/DDBJ whole genome shotgun (WGS) entry which is preliminary data.</text>
</comment>
<dbReference type="AlphaFoldDB" id="A0AAD8Y523"/>
<keyword evidence="9" id="KW-1185">Reference proteome</keyword>
<feature type="compositionally biased region" description="Acidic residues" evidence="7">
    <location>
        <begin position="208"/>
        <end position="218"/>
    </location>
</feature>
<name>A0AAD8Y523_9STRA</name>
<dbReference type="SUPFAM" id="SSF51905">
    <property type="entry name" value="FAD/NAD(P)-binding domain"/>
    <property type="match status" value="1"/>
</dbReference>
<feature type="compositionally biased region" description="Basic and acidic residues" evidence="7">
    <location>
        <begin position="78"/>
        <end position="92"/>
    </location>
</feature>
<dbReference type="Proteomes" id="UP001224775">
    <property type="component" value="Unassembled WGS sequence"/>
</dbReference>
<evidence type="ECO:0000313" key="8">
    <source>
        <dbReference type="EMBL" id="KAK1738946.1"/>
    </source>
</evidence>
<comment type="similarity">
    <text evidence="1">Belongs to the carotenoid/retinoid oxidoreductase family. CrtISO subfamily.</text>
</comment>
<keyword evidence="3" id="KW-0732">Signal</keyword>
<dbReference type="PANTHER" id="PTHR46091:SF3">
    <property type="entry name" value="AMINE OXIDASE DOMAIN-CONTAINING PROTEIN"/>
    <property type="match status" value="1"/>
</dbReference>
<evidence type="ECO:0000256" key="2">
    <source>
        <dbReference type="ARBA" id="ARBA00022630"/>
    </source>
</evidence>
<feature type="region of interest" description="Disordered" evidence="7">
    <location>
        <begin position="78"/>
        <end position="99"/>
    </location>
</feature>
<dbReference type="InterPro" id="IPR036188">
    <property type="entry name" value="FAD/NAD-bd_sf"/>
</dbReference>
<reference evidence="8" key="1">
    <citation type="submission" date="2023-06" db="EMBL/GenBank/DDBJ databases">
        <title>Survivors Of The Sea: Transcriptome response of Skeletonema marinoi to long-term dormancy.</title>
        <authorList>
            <person name="Pinder M.I.M."/>
            <person name="Kourtchenko O."/>
            <person name="Robertson E.K."/>
            <person name="Larsson T."/>
            <person name="Maumus F."/>
            <person name="Osuna-Cruz C.M."/>
            <person name="Vancaester E."/>
            <person name="Stenow R."/>
            <person name="Vandepoele K."/>
            <person name="Ploug H."/>
            <person name="Bruchert V."/>
            <person name="Godhe A."/>
            <person name="Topel M."/>
        </authorList>
    </citation>
    <scope>NUCLEOTIDE SEQUENCE</scope>
    <source>
        <strain evidence="8">R05AC</strain>
    </source>
</reference>
<gene>
    <name evidence="8" type="ORF">QTG54_010262</name>
</gene>
<keyword evidence="4" id="KW-0274">FAD</keyword>
<evidence type="ECO:0000313" key="9">
    <source>
        <dbReference type="Proteomes" id="UP001224775"/>
    </source>
</evidence>
<dbReference type="EMBL" id="JATAAI010000019">
    <property type="protein sequence ID" value="KAK1738946.1"/>
    <property type="molecule type" value="Genomic_DNA"/>
</dbReference>
<evidence type="ECO:0000256" key="7">
    <source>
        <dbReference type="SAM" id="MobiDB-lite"/>
    </source>
</evidence>
<keyword evidence="5" id="KW-0521">NADP</keyword>
<keyword evidence="6" id="KW-0520">NAD</keyword>
<proteinExistence type="inferred from homology"/>
<evidence type="ECO:0000256" key="6">
    <source>
        <dbReference type="ARBA" id="ARBA00023027"/>
    </source>
</evidence>
<feature type="region of interest" description="Disordered" evidence="7">
    <location>
        <begin position="208"/>
        <end position="241"/>
    </location>
</feature>
<evidence type="ECO:0000256" key="4">
    <source>
        <dbReference type="ARBA" id="ARBA00022827"/>
    </source>
</evidence>
<dbReference type="PANTHER" id="PTHR46091">
    <property type="entry name" value="BLR7054 PROTEIN"/>
    <property type="match status" value="1"/>
</dbReference>
<organism evidence="8 9">
    <name type="scientific">Skeletonema marinoi</name>
    <dbReference type="NCBI Taxonomy" id="267567"/>
    <lineage>
        <taxon>Eukaryota</taxon>
        <taxon>Sar</taxon>
        <taxon>Stramenopiles</taxon>
        <taxon>Ochrophyta</taxon>
        <taxon>Bacillariophyta</taxon>
        <taxon>Coscinodiscophyceae</taxon>
        <taxon>Thalassiosirophycidae</taxon>
        <taxon>Thalassiosirales</taxon>
        <taxon>Skeletonemataceae</taxon>
        <taxon>Skeletonema</taxon>
        <taxon>Skeletonema marinoi-dohrnii complex</taxon>
    </lineage>
</organism>
<sequence length="453" mass="48738">MAAIGMMNENLCPDKTSMAAHVTNICAMTSEEGVAYPVGGPRAICHALTSVIEQCGGRVVAGVSLQELLLEKLDEKKETKKKTNGEENDPLKGPKPKCKGIRLQNGMDIKVSKDDGSVISMLGFIPTFLNLLPADTRAAHGVPPGLPAISERRPLMKIMVGLKGSNADLNLTGADWYRLPNASLPYDEMDQATGQIRFGAIGVDAGGDDLTTDGEATGETETTSVGGRRGKQNKTATPATAKKITRRCKFQTGESWMKVSFPSAKDPSWHDRYGPISTCVVTVEACDDFVRAFDTKPQIYSILKGAGNSTSGEMGRLMDRVMKDLLQTFPQLEDNIICTQMYGPVRSGLTHCPARFAIKGNRPETSYPGLFVGGADLTVGDSFSASIVGGWMAANAAMGYSMIDHVYLKKNLTSDLEQFMEEPSLVTERDGVVVEDVGVPFKEVNIDVALPNC</sequence>